<accession>A0A5C6E1D1</accession>
<dbReference type="AlphaFoldDB" id="A0A5C6E1D1"/>
<dbReference type="Proteomes" id="UP000315471">
    <property type="component" value="Unassembled WGS sequence"/>
</dbReference>
<dbReference type="EMBL" id="SJPY01000003">
    <property type="protein sequence ID" value="TWU43463.1"/>
    <property type="molecule type" value="Genomic_DNA"/>
</dbReference>
<name>A0A5C6E1D1_9BACT</name>
<keyword evidence="3" id="KW-1185">Reference proteome</keyword>
<gene>
    <name evidence="2" type="ORF">Q31b_25040</name>
</gene>
<comment type="caution">
    <text evidence="2">The sequence shown here is derived from an EMBL/GenBank/DDBJ whole genome shotgun (WGS) entry which is preliminary data.</text>
</comment>
<evidence type="ECO:0000256" key="1">
    <source>
        <dbReference type="SAM" id="MobiDB-lite"/>
    </source>
</evidence>
<sequence>MSAESGTLNNMPPESGTLNNMPPEFGTLNNMSAAGCRRYVLSGAVVLDDLSGISFLGHPCLLLGNAGLLCAKSADQATNS</sequence>
<feature type="compositionally biased region" description="Polar residues" evidence="1">
    <location>
        <begin position="1"/>
        <end position="20"/>
    </location>
</feature>
<evidence type="ECO:0000313" key="3">
    <source>
        <dbReference type="Proteomes" id="UP000315471"/>
    </source>
</evidence>
<reference evidence="2 3" key="1">
    <citation type="submission" date="2019-02" db="EMBL/GenBank/DDBJ databases">
        <title>Deep-cultivation of Planctomycetes and their phenomic and genomic characterization uncovers novel biology.</title>
        <authorList>
            <person name="Wiegand S."/>
            <person name="Jogler M."/>
            <person name="Boedeker C."/>
            <person name="Pinto D."/>
            <person name="Vollmers J."/>
            <person name="Rivas-Marin E."/>
            <person name="Kohn T."/>
            <person name="Peeters S.H."/>
            <person name="Heuer A."/>
            <person name="Rast P."/>
            <person name="Oberbeckmann S."/>
            <person name="Bunk B."/>
            <person name="Jeske O."/>
            <person name="Meyerdierks A."/>
            <person name="Storesund J.E."/>
            <person name="Kallscheuer N."/>
            <person name="Luecker S."/>
            <person name="Lage O.M."/>
            <person name="Pohl T."/>
            <person name="Merkel B.J."/>
            <person name="Hornburger P."/>
            <person name="Mueller R.-W."/>
            <person name="Bruemmer F."/>
            <person name="Labrenz M."/>
            <person name="Spormann A.M."/>
            <person name="Op Den Camp H."/>
            <person name="Overmann J."/>
            <person name="Amann R."/>
            <person name="Jetten M.S.M."/>
            <person name="Mascher T."/>
            <person name="Medema M.H."/>
            <person name="Devos D.P."/>
            <person name="Kaster A.-K."/>
            <person name="Ovreas L."/>
            <person name="Rohde M."/>
            <person name="Galperin M.Y."/>
            <person name="Jogler C."/>
        </authorList>
    </citation>
    <scope>NUCLEOTIDE SEQUENCE [LARGE SCALE GENOMIC DNA]</scope>
    <source>
        <strain evidence="2 3">Q31b</strain>
    </source>
</reference>
<feature type="region of interest" description="Disordered" evidence="1">
    <location>
        <begin position="1"/>
        <end position="23"/>
    </location>
</feature>
<evidence type="ECO:0000313" key="2">
    <source>
        <dbReference type="EMBL" id="TWU43463.1"/>
    </source>
</evidence>
<proteinExistence type="predicted"/>
<protein>
    <submittedName>
        <fullName evidence="2">Uncharacterized protein</fullName>
    </submittedName>
</protein>
<organism evidence="2 3">
    <name type="scientific">Novipirellula aureliae</name>
    <dbReference type="NCBI Taxonomy" id="2527966"/>
    <lineage>
        <taxon>Bacteria</taxon>
        <taxon>Pseudomonadati</taxon>
        <taxon>Planctomycetota</taxon>
        <taxon>Planctomycetia</taxon>
        <taxon>Pirellulales</taxon>
        <taxon>Pirellulaceae</taxon>
        <taxon>Novipirellula</taxon>
    </lineage>
</organism>